<comment type="caution">
    <text evidence="1">The sequence shown here is derived from an EMBL/GenBank/DDBJ whole genome shotgun (WGS) entry which is preliminary data.</text>
</comment>
<reference evidence="1 2" key="1">
    <citation type="submission" date="2012-02" db="EMBL/GenBank/DDBJ databases">
        <title>The Genome Sequence of Parabacteroides goldsteinii CL02T12C30.</title>
        <authorList>
            <consortium name="The Broad Institute Genome Sequencing Platform"/>
            <person name="Earl A."/>
            <person name="Ward D."/>
            <person name="Feldgarden M."/>
            <person name="Gevers D."/>
            <person name="Zitomersky N.L."/>
            <person name="Coyne M.J."/>
            <person name="Comstock L.E."/>
            <person name="Young S.K."/>
            <person name="Zeng Q."/>
            <person name="Gargeya S."/>
            <person name="Fitzgerald M."/>
            <person name="Haas B."/>
            <person name="Abouelleil A."/>
            <person name="Alvarado L."/>
            <person name="Arachchi H.M."/>
            <person name="Berlin A."/>
            <person name="Chapman S.B."/>
            <person name="Gearin G."/>
            <person name="Goldberg J."/>
            <person name="Griggs A."/>
            <person name="Gujja S."/>
            <person name="Hansen M."/>
            <person name="Heiman D."/>
            <person name="Howarth C."/>
            <person name="Larimer J."/>
            <person name="Lui A."/>
            <person name="MacDonald P.J.P."/>
            <person name="McCowen C."/>
            <person name="Montmayeur A."/>
            <person name="Murphy C."/>
            <person name="Neiman D."/>
            <person name="Pearson M."/>
            <person name="Priest M."/>
            <person name="Roberts A."/>
            <person name="Saif S."/>
            <person name="Shea T."/>
            <person name="Sisk P."/>
            <person name="Stolte C."/>
            <person name="Sykes S."/>
            <person name="Wortman J."/>
            <person name="Nusbaum C."/>
            <person name="Birren B."/>
        </authorList>
    </citation>
    <scope>NUCLEOTIDE SEQUENCE [LARGE SCALE GENOMIC DNA]</scope>
    <source>
        <strain evidence="1 2">CL02T12C30</strain>
    </source>
</reference>
<protein>
    <submittedName>
        <fullName evidence="1">Uncharacterized protein</fullName>
    </submittedName>
</protein>
<dbReference type="HOGENOM" id="CLU_1904830_0_0_10"/>
<dbReference type="RefSeq" id="WP_007658023.1">
    <property type="nucleotide sequence ID" value="NZ_JH976475.1"/>
</dbReference>
<name>K5ZE14_9BACT</name>
<evidence type="ECO:0000313" key="1">
    <source>
        <dbReference type="EMBL" id="EKN09455.1"/>
    </source>
</evidence>
<dbReference type="Proteomes" id="UP000006330">
    <property type="component" value="Unassembled WGS sequence"/>
</dbReference>
<gene>
    <name evidence="1" type="ORF">HMPREF1076_04484</name>
</gene>
<sequence>MITDDLIKKEFISQIVSRDVNVIYNTQEQVVREVFPGGTGQLANFLARRPFNFSEVGVNQTFYMRIFPYLRFLDIRYRKDQMETRSKLALYNRVIFGVLYHETMPDLRYGLTEEIRKKIGLQLQEADPGK</sequence>
<dbReference type="OrthoDB" id="1048765at2"/>
<evidence type="ECO:0000313" key="2">
    <source>
        <dbReference type="Proteomes" id="UP000006330"/>
    </source>
</evidence>
<dbReference type="AlphaFoldDB" id="K5ZE14"/>
<organism evidence="1 2">
    <name type="scientific">Parabacteroides goldsteinii CL02T12C30</name>
    <dbReference type="NCBI Taxonomy" id="999418"/>
    <lineage>
        <taxon>Bacteria</taxon>
        <taxon>Pseudomonadati</taxon>
        <taxon>Bacteroidota</taxon>
        <taxon>Bacteroidia</taxon>
        <taxon>Bacteroidales</taxon>
        <taxon>Tannerellaceae</taxon>
        <taxon>Parabacteroides</taxon>
    </lineage>
</organism>
<proteinExistence type="predicted"/>
<dbReference type="EMBL" id="AGZO01000031">
    <property type="protein sequence ID" value="EKN09455.1"/>
    <property type="molecule type" value="Genomic_DNA"/>
</dbReference>
<accession>K5ZE14</accession>